<evidence type="ECO:0000256" key="1">
    <source>
        <dbReference type="ARBA" id="ARBA00022448"/>
    </source>
</evidence>
<dbReference type="InterPro" id="IPR050086">
    <property type="entry name" value="MetN_ABC_transporter-like"/>
</dbReference>
<dbReference type="PANTHER" id="PTHR43166:SF6">
    <property type="entry name" value="PHOSPHONATES IMPORT ATP-BINDING PROTEIN PHNC"/>
    <property type="match status" value="1"/>
</dbReference>
<accession>A0A5J6MZE3</accession>
<dbReference type="GO" id="GO:0016020">
    <property type="term" value="C:membrane"/>
    <property type="evidence" value="ECO:0007669"/>
    <property type="project" value="InterPro"/>
</dbReference>
<proteinExistence type="predicted"/>
<evidence type="ECO:0000256" key="2">
    <source>
        <dbReference type="ARBA" id="ARBA00022475"/>
    </source>
</evidence>
<gene>
    <name evidence="8" type="primary">phnC</name>
    <name evidence="8" type="ORF">FRZ61_19340</name>
</gene>
<dbReference type="SUPFAM" id="SSF52540">
    <property type="entry name" value="P-loop containing nucleoside triphosphate hydrolases"/>
    <property type="match status" value="1"/>
</dbReference>
<keyword evidence="2" id="KW-1003">Cell membrane</keyword>
<dbReference type="PROSITE" id="PS50893">
    <property type="entry name" value="ABC_TRANSPORTER_2"/>
    <property type="match status" value="1"/>
</dbReference>
<keyword evidence="4 8" id="KW-0067">ATP-binding</keyword>
<dbReference type="InterPro" id="IPR017871">
    <property type="entry name" value="ABC_transporter-like_CS"/>
</dbReference>
<evidence type="ECO:0000313" key="8">
    <source>
        <dbReference type="EMBL" id="QEX22005.1"/>
    </source>
</evidence>
<dbReference type="GO" id="GO:0016887">
    <property type="term" value="F:ATP hydrolysis activity"/>
    <property type="evidence" value="ECO:0007669"/>
    <property type="project" value="InterPro"/>
</dbReference>
<dbReference type="GO" id="GO:0005524">
    <property type="term" value="F:ATP binding"/>
    <property type="evidence" value="ECO:0007669"/>
    <property type="project" value="UniProtKB-KW"/>
</dbReference>
<dbReference type="CDD" id="cd03256">
    <property type="entry name" value="ABC_PhnC_transporter"/>
    <property type="match status" value="1"/>
</dbReference>
<dbReference type="GO" id="GO:0015416">
    <property type="term" value="F:ABC-type phosphonate transporter activity"/>
    <property type="evidence" value="ECO:0007669"/>
    <property type="project" value="InterPro"/>
</dbReference>
<keyword evidence="1" id="KW-0813">Transport</keyword>
<feature type="domain" description="ABC transporter" evidence="7">
    <location>
        <begin position="4"/>
        <end position="252"/>
    </location>
</feature>
<evidence type="ECO:0000256" key="4">
    <source>
        <dbReference type="ARBA" id="ARBA00022840"/>
    </source>
</evidence>
<dbReference type="InterPro" id="IPR012693">
    <property type="entry name" value="ABC_transpr_PhnC"/>
</dbReference>
<dbReference type="OrthoDB" id="9802264at2"/>
<evidence type="ECO:0000313" key="9">
    <source>
        <dbReference type="Proteomes" id="UP000325797"/>
    </source>
</evidence>
<dbReference type="PROSITE" id="PS00211">
    <property type="entry name" value="ABC_TRANSPORTER_1"/>
    <property type="match status" value="1"/>
</dbReference>
<evidence type="ECO:0000256" key="6">
    <source>
        <dbReference type="ARBA" id="ARBA00023136"/>
    </source>
</evidence>
<dbReference type="Gene3D" id="3.40.50.300">
    <property type="entry name" value="P-loop containing nucleotide triphosphate hydrolases"/>
    <property type="match status" value="1"/>
</dbReference>
<protein>
    <submittedName>
        <fullName evidence="8">Phosphonates import ATP-binding protein PhnC</fullName>
    </submittedName>
</protein>
<dbReference type="NCBIfam" id="TIGR02315">
    <property type="entry name" value="ABC_phnC"/>
    <property type="match status" value="1"/>
</dbReference>
<dbReference type="PANTHER" id="PTHR43166">
    <property type="entry name" value="AMINO ACID IMPORT ATP-BINDING PROTEIN"/>
    <property type="match status" value="1"/>
</dbReference>
<reference evidence="8 9" key="1">
    <citation type="submission" date="2019-08" db="EMBL/GenBank/DDBJ databases">
        <title>Hyperibacter terrae gen. nov., sp. nov. and Hyperibacter viscosus sp. nov., two new members in the family Rhodospirillaceae isolated from the rhizosphere of Hypericum perforatum.</title>
        <authorList>
            <person name="Noviana Z."/>
        </authorList>
    </citation>
    <scope>NUCLEOTIDE SEQUENCE [LARGE SCALE GENOMIC DNA]</scope>
    <source>
        <strain evidence="8 9">R5959</strain>
    </source>
</reference>
<keyword evidence="3" id="KW-0547">Nucleotide-binding</keyword>
<dbReference type="InterPro" id="IPR003439">
    <property type="entry name" value="ABC_transporter-like_ATP-bd"/>
</dbReference>
<organism evidence="8 9">
    <name type="scientific">Hypericibacter adhaerens</name>
    <dbReference type="NCBI Taxonomy" id="2602016"/>
    <lineage>
        <taxon>Bacteria</taxon>
        <taxon>Pseudomonadati</taxon>
        <taxon>Pseudomonadota</taxon>
        <taxon>Alphaproteobacteria</taxon>
        <taxon>Rhodospirillales</taxon>
        <taxon>Dongiaceae</taxon>
        <taxon>Hypericibacter</taxon>
    </lineage>
</organism>
<dbReference type="EMBL" id="CP042582">
    <property type="protein sequence ID" value="QEX22005.1"/>
    <property type="molecule type" value="Genomic_DNA"/>
</dbReference>
<evidence type="ECO:0000259" key="7">
    <source>
        <dbReference type="PROSITE" id="PS50893"/>
    </source>
</evidence>
<dbReference type="InterPro" id="IPR027417">
    <property type="entry name" value="P-loop_NTPase"/>
</dbReference>
<evidence type="ECO:0000256" key="3">
    <source>
        <dbReference type="ARBA" id="ARBA00022741"/>
    </source>
</evidence>
<keyword evidence="5" id="KW-1278">Translocase</keyword>
<dbReference type="InterPro" id="IPR003593">
    <property type="entry name" value="AAA+_ATPase"/>
</dbReference>
<name>A0A5J6MZE3_9PROT</name>
<sequence>MSSIRIDQLSKTFGNGRRALQSVSLTIEPGEMVGLIGASGSGKSTLLRHIAGLASCDRDAGRIEVDGRIVQRDGRIAKDIRQQRASIGFVFQQFNLVDRLPVITNVCVGGLARVPLWRSLPGWFTAAERKAAFEALARVGIEEQAYQRASTLSGGQQQRAAIARVLIQGARTLLADEPIASLDPESARRVMELLHDINLRDGITVVVSLHQVDMATHYCPRIVALKDGQVLFDGPSEDVTGSLLAEVYGSELESAPIPHRSRRAPLRLATVAAAAGS</sequence>
<dbReference type="RefSeq" id="WP_151116990.1">
    <property type="nucleotide sequence ID" value="NZ_CP042582.1"/>
</dbReference>
<evidence type="ECO:0000256" key="5">
    <source>
        <dbReference type="ARBA" id="ARBA00022967"/>
    </source>
</evidence>
<dbReference type="KEGG" id="hadh:FRZ61_19340"/>
<keyword evidence="6" id="KW-0472">Membrane</keyword>
<dbReference type="SMART" id="SM00382">
    <property type="entry name" value="AAA"/>
    <property type="match status" value="1"/>
</dbReference>
<keyword evidence="9" id="KW-1185">Reference proteome</keyword>
<dbReference type="Pfam" id="PF00005">
    <property type="entry name" value="ABC_tran"/>
    <property type="match status" value="1"/>
</dbReference>
<dbReference type="Proteomes" id="UP000325797">
    <property type="component" value="Chromosome"/>
</dbReference>
<dbReference type="AlphaFoldDB" id="A0A5J6MZE3"/>